<dbReference type="Pfam" id="PF00400">
    <property type="entry name" value="WD40"/>
    <property type="match status" value="1"/>
</dbReference>
<evidence type="ECO:0000259" key="6">
    <source>
        <dbReference type="Pfam" id="PF23387"/>
    </source>
</evidence>
<dbReference type="InterPro" id="IPR001680">
    <property type="entry name" value="WD40_rpt"/>
</dbReference>
<comment type="subcellular location">
    <subcellularLocation>
        <location evidence="1">Cell projection</location>
        <location evidence="1">Cilium</location>
    </subcellularLocation>
</comment>
<dbReference type="Gene3D" id="1.25.40.470">
    <property type="match status" value="1"/>
</dbReference>
<dbReference type="Pfam" id="PF23335">
    <property type="entry name" value="Beta-prop_IFT80_2nd"/>
    <property type="match status" value="1"/>
</dbReference>
<evidence type="ECO:0008006" key="9">
    <source>
        <dbReference type="Google" id="ProtNLM"/>
    </source>
</evidence>
<dbReference type="Pfam" id="PF23387">
    <property type="entry name" value="TPR_IFT80_172"/>
    <property type="match status" value="1"/>
</dbReference>
<dbReference type="SUPFAM" id="SSF50978">
    <property type="entry name" value="WD40 repeat-like"/>
    <property type="match status" value="2"/>
</dbReference>
<keyword evidence="2" id="KW-0969">Cilium</keyword>
<reference evidence="7" key="1">
    <citation type="submission" date="2021-12" db="EMBL/GenBank/DDBJ databases">
        <authorList>
            <person name="King R."/>
        </authorList>
    </citation>
    <scope>NUCLEOTIDE SEQUENCE</scope>
</reference>
<evidence type="ECO:0000256" key="3">
    <source>
        <dbReference type="ARBA" id="ARBA00023273"/>
    </source>
</evidence>
<dbReference type="SMART" id="SM00320">
    <property type="entry name" value="WD40"/>
    <property type="match status" value="2"/>
</dbReference>
<evidence type="ECO:0000259" key="5">
    <source>
        <dbReference type="Pfam" id="PF23335"/>
    </source>
</evidence>
<sequence length="726" mass="81495">MKLKVLLNRHSDYSGPLVAVGWSTSEEVFFCSDEHVLLKWNLSNKETGKVCEFKNDVRPTGFHAFSKAQTSNKKVGLEQILLTCADAGQDGNLKTWSPSGLLRATILQGGLPVLSAAWGPDSNQILYTQGKSLIIKSLVPNSKPTKWKAHDGLILKVSWSSVNSLIVSGGEDCKYKIWDVYGRQMFSSVVQDYPVMSLAWSSNGEVFAVGFHNAIRLCDKAGWSHYFEKREVGSIYNISWATDGTQLAGACANGDMLVAQIIQRRVEWLNYEAVTISRKVIRFKDATQDVPEKLEFSERVVCMSLNYGYLIVITLSHCQIYRVDHLNTPFAFQLKEGSVSLILQANRNFLLVEKSVISIYSYDGRLVATPKWPNVQNEQLNSANISLSPETVAVRDHTDEKMIHLLEIGSTTAGAPLLHSVEVTDLALNQAGSLTDRHLAFIDKNRDLFLASVTAKGNVSYKVDKLGLMVESILWNSDVNMLCGIQDTTLTVWYFPAVLFIDPRLLRRTVVMKDAGEFGRNPRLESFIRGHIGVRRYDGALVFSAVTPFISMLHSHAATGSWDDALRLCRIAADDTVWACLATMAVHARQLNVAEEAYAAIDQADKVFFLQYVKSIPNQTVQLSEMTLLSGNSQEAEAILLQNGFVFRAVLMNIQIYNWNRALELGSKHKNHLELVLWFRGQYLKSFDKEETNGAFLKYNLEDYEITDEKIKQLMAIEFDKERKSV</sequence>
<evidence type="ECO:0000256" key="2">
    <source>
        <dbReference type="ARBA" id="ARBA00023069"/>
    </source>
</evidence>
<dbReference type="GO" id="GO:0030992">
    <property type="term" value="C:intraciliary transport particle B"/>
    <property type="evidence" value="ECO:0007669"/>
    <property type="project" value="TreeGrafter"/>
</dbReference>
<organism evidence="7 8">
    <name type="scientific">Bemisia tabaci</name>
    <name type="common">Sweetpotato whitefly</name>
    <name type="synonym">Aleurodes tabaci</name>
    <dbReference type="NCBI Taxonomy" id="7038"/>
    <lineage>
        <taxon>Eukaryota</taxon>
        <taxon>Metazoa</taxon>
        <taxon>Ecdysozoa</taxon>
        <taxon>Arthropoda</taxon>
        <taxon>Hexapoda</taxon>
        <taxon>Insecta</taxon>
        <taxon>Pterygota</taxon>
        <taxon>Neoptera</taxon>
        <taxon>Paraneoptera</taxon>
        <taxon>Hemiptera</taxon>
        <taxon>Sternorrhyncha</taxon>
        <taxon>Aleyrodoidea</taxon>
        <taxon>Aleyrodidae</taxon>
        <taxon>Aleyrodinae</taxon>
        <taxon>Bemisia</taxon>
    </lineage>
</organism>
<dbReference type="PROSITE" id="PS50082">
    <property type="entry name" value="WD_REPEATS_2"/>
    <property type="match status" value="1"/>
</dbReference>
<evidence type="ECO:0000256" key="4">
    <source>
        <dbReference type="PROSITE-ProRule" id="PRU00221"/>
    </source>
</evidence>
<protein>
    <recommendedName>
        <fullName evidence="9">Intraflagellar transport protein 80 homolog</fullName>
    </recommendedName>
</protein>
<keyword evidence="4" id="KW-0853">WD repeat</keyword>
<keyword evidence="8" id="KW-1185">Reference proteome</keyword>
<dbReference type="InterPro" id="IPR056157">
    <property type="entry name" value="TPR_IFT80_172_dom"/>
</dbReference>
<dbReference type="FunFam" id="1.25.40.470:FF:000007">
    <property type="entry name" value="Intraflagellar transport 80 homolog (Chlamydomonas)"/>
    <property type="match status" value="1"/>
</dbReference>
<dbReference type="PANTHER" id="PTHR24098:SF0">
    <property type="entry name" value="OUTER SEGMENT 5"/>
    <property type="match status" value="1"/>
</dbReference>
<feature type="domain" description="IFT80/172/WDR35 TPR" evidence="6">
    <location>
        <begin position="577"/>
        <end position="723"/>
    </location>
</feature>
<accession>A0A9P0AGK5</accession>
<feature type="repeat" description="WD" evidence="4">
    <location>
        <begin position="147"/>
        <end position="188"/>
    </location>
</feature>
<dbReference type="InterPro" id="IPR056456">
    <property type="entry name" value="Beta-prop_IFT80_2nd"/>
</dbReference>
<dbReference type="Proteomes" id="UP001152759">
    <property type="component" value="Chromosome 5"/>
</dbReference>
<dbReference type="InterPro" id="IPR015943">
    <property type="entry name" value="WD40/YVTN_repeat-like_dom_sf"/>
</dbReference>
<name>A0A9P0AGK5_BEMTA</name>
<evidence type="ECO:0000313" key="8">
    <source>
        <dbReference type="Proteomes" id="UP001152759"/>
    </source>
</evidence>
<dbReference type="Gene3D" id="2.130.10.10">
    <property type="entry name" value="YVTN repeat-like/Quinoprotein amine dehydrogenase"/>
    <property type="match status" value="1"/>
</dbReference>
<dbReference type="PROSITE" id="PS50294">
    <property type="entry name" value="WD_REPEATS_REGION"/>
    <property type="match status" value="1"/>
</dbReference>
<keyword evidence="3" id="KW-0966">Cell projection</keyword>
<proteinExistence type="predicted"/>
<evidence type="ECO:0000256" key="1">
    <source>
        <dbReference type="ARBA" id="ARBA00004138"/>
    </source>
</evidence>
<dbReference type="InterPro" id="IPR036322">
    <property type="entry name" value="WD40_repeat_dom_sf"/>
</dbReference>
<dbReference type="GO" id="GO:0060271">
    <property type="term" value="P:cilium assembly"/>
    <property type="evidence" value="ECO:0007669"/>
    <property type="project" value="TreeGrafter"/>
</dbReference>
<dbReference type="PANTHER" id="PTHR24098">
    <property type="entry name" value="OUTER SEGMENT 5"/>
    <property type="match status" value="1"/>
</dbReference>
<dbReference type="AlphaFoldDB" id="A0A9P0AGK5"/>
<evidence type="ECO:0000313" key="7">
    <source>
        <dbReference type="EMBL" id="CAH0390294.1"/>
    </source>
</evidence>
<gene>
    <name evidence="7" type="ORF">BEMITA_LOCUS9032</name>
</gene>
<dbReference type="GO" id="GO:0005929">
    <property type="term" value="C:cilium"/>
    <property type="evidence" value="ECO:0007669"/>
    <property type="project" value="UniProtKB-SubCell"/>
</dbReference>
<feature type="domain" description="IFT80 second beta-propeller" evidence="5">
    <location>
        <begin position="263"/>
        <end position="549"/>
    </location>
</feature>
<dbReference type="EMBL" id="OU963866">
    <property type="protein sequence ID" value="CAH0390294.1"/>
    <property type="molecule type" value="Genomic_DNA"/>
</dbReference>